<organism evidence="3 4">
    <name type="scientific">Goodfellowiella coeruleoviolacea</name>
    <dbReference type="NCBI Taxonomy" id="334858"/>
    <lineage>
        <taxon>Bacteria</taxon>
        <taxon>Bacillati</taxon>
        <taxon>Actinomycetota</taxon>
        <taxon>Actinomycetes</taxon>
        <taxon>Pseudonocardiales</taxon>
        <taxon>Pseudonocardiaceae</taxon>
        <taxon>Goodfellowiella</taxon>
    </lineage>
</organism>
<feature type="compositionally biased region" description="Basic and acidic residues" evidence="1">
    <location>
        <begin position="196"/>
        <end position="206"/>
    </location>
</feature>
<dbReference type="EMBL" id="JAMTCK010000016">
    <property type="protein sequence ID" value="MCP2168981.1"/>
    <property type="molecule type" value="Genomic_DNA"/>
</dbReference>
<feature type="compositionally biased region" description="Basic and acidic residues" evidence="1">
    <location>
        <begin position="229"/>
        <end position="239"/>
    </location>
</feature>
<keyword evidence="4" id="KW-1185">Reference proteome</keyword>
<proteinExistence type="predicted"/>
<dbReference type="AlphaFoldDB" id="A0AAE3KI75"/>
<evidence type="ECO:0000313" key="3">
    <source>
        <dbReference type="EMBL" id="MCP2168981.1"/>
    </source>
</evidence>
<feature type="compositionally biased region" description="Polar residues" evidence="1">
    <location>
        <begin position="215"/>
        <end position="228"/>
    </location>
</feature>
<evidence type="ECO:0000256" key="1">
    <source>
        <dbReference type="SAM" id="MobiDB-lite"/>
    </source>
</evidence>
<keyword evidence="2" id="KW-0812">Transmembrane</keyword>
<evidence type="ECO:0000313" key="4">
    <source>
        <dbReference type="Proteomes" id="UP001206128"/>
    </source>
</evidence>
<keyword evidence="2" id="KW-1133">Transmembrane helix</keyword>
<comment type="caution">
    <text evidence="3">The sequence shown here is derived from an EMBL/GenBank/DDBJ whole genome shotgun (WGS) entry which is preliminary data.</text>
</comment>
<feature type="region of interest" description="Disordered" evidence="1">
    <location>
        <begin position="196"/>
        <end position="239"/>
    </location>
</feature>
<protein>
    <submittedName>
        <fullName evidence="3">Uncharacterized protein</fullName>
    </submittedName>
</protein>
<dbReference type="RefSeq" id="WP_253777312.1">
    <property type="nucleotide sequence ID" value="NZ_JAMTCK010000016.1"/>
</dbReference>
<sequence length="239" mass="26264">MDEVQVMTRAGESVGRALGTGLRAVRQGAVRAGHAGAEAASQVVGTAETKLADHGIVPDRLFDALSERAEEVGRSTRRARKNLARQRRQLARQRQRLIRQGRKKGERLRADVLDRADRTRDDIARLTGRAAAKATRKAARAKKVTRQQARRAARLATRKAGKLTATREIARRRRWPWLLALLVAAGAAGYAVLSRRPQEVRLHDEPAQSGGGVDSDSTAARAQDTNGQRARDNHTARRS</sequence>
<gene>
    <name evidence="3" type="ORF">LX83_005861</name>
</gene>
<accession>A0AAE3KI75</accession>
<reference evidence="3" key="1">
    <citation type="submission" date="2022-06" db="EMBL/GenBank/DDBJ databases">
        <title>Genomic Encyclopedia of Archaeal and Bacterial Type Strains, Phase II (KMG-II): from individual species to whole genera.</title>
        <authorList>
            <person name="Goeker M."/>
        </authorList>
    </citation>
    <scope>NUCLEOTIDE SEQUENCE</scope>
    <source>
        <strain evidence="3">DSM 43935</strain>
    </source>
</reference>
<dbReference type="Proteomes" id="UP001206128">
    <property type="component" value="Unassembled WGS sequence"/>
</dbReference>
<evidence type="ECO:0000256" key="2">
    <source>
        <dbReference type="SAM" id="Phobius"/>
    </source>
</evidence>
<name>A0AAE3KI75_9PSEU</name>
<keyword evidence="2" id="KW-0472">Membrane</keyword>
<feature type="transmembrane region" description="Helical" evidence="2">
    <location>
        <begin position="175"/>
        <end position="193"/>
    </location>
</feature>